<gene>
    <name evidence="1" type="ORF">PCON_13215</name>
</gene>
<proteinExistence type="predicted"/>
<protein>
    <submittedName>
        <fullName evidence="1">Uncharacterized protein</fullName>
    </submittedName>
</protein>
<name>U4LL55_PYROM</name>
<dbReference type="Proteomes" id="UP000018144">
    <property type="component" value="Unassembled WGS sequence"/>
</dbReference>
<evidence type="ECO:0000313" key="2">
    <source>
        <dbReference type="Proteomes" id="UP000018144"/>
    </source>
</evidence>
<dbReference type="EMBL" id="HF935866">
    <property type="protein sequence ID" value="CCX13622.1"/>
    <property type="molecule type" value="Genomic_DNA"/>
</dbReference>
<keyword evidence="2" id="KW-1185">Reference proteome</keyword>
<evidence type="ECO:0000313" key="1">
    <source>
        <dbReference type="EMBL" id="CCX13622.1"/>
    </source>
</evidence>
<sequence length="110" mass="12858">MMLDIFPMRPRVSVFSFSALPRLRPDRVPFFRFPARDFGDALFSGIGARSYTSSGVCMSSRLELPKLTFLPFLVPTHFQCICCRDTIDVWVLGLWWRSRWLTVHHLGSWF</sequence>
<dbReference type="AlphaFoldDB" id="U4LL55"/>
<reference evidence="1 2" key="1">
    <citation type="journal article" date="2013" name="PLoS Genet.">
        <title>The genome and development-dependent transcriptomes of Pyronema confluens: a window into fungal evolution.</title>
        <authorList>
            <person name="Traeger S."/>
            <person name="Altegoer F."/>
            <person name="Freitag M."/>
            <person name="Gabaldon T."/>
            <person name="Kempken F."/>
            <person name="Kumar A."/>
            <person name="Marcet-Houben M."/>
            <person name="Poggeler S."/>
            <person name="Stajich J.E."/>
            <person name="Nowrousian M."/>
        </authorList>
    </citation>
    <scope>NUCLEOTIDE SEQUENCE [LARGE SCALE GENOMIC DNA]</scope>
    <source>
        <strain evidence="2">CBS 100304</strain>
        <tissue evidence="1">Vegetative mycelium</tissue>
    </source>
</reference>
<organism evidence="1 2">
    <name type="scientific">Pyronema omphalodes (strain CBS 100304)</name>
    <name type="common">Pyronema confluens</name>
    <dbReference type="NCBI Taxonomy" id="1076935"/>
    <lineage>
        <taxon>Eukaryota</taxon>
        <taxon>Fungi</taxon>
        <taxon>Dikarya</taxon>
        <taxon>Ascomycota</taxon>
        <taxon>Pezizomycotina</taxon>
        <taxon>Pezizomycetes</taxon>
        <taxon>Pezizales</taxon>
        <taxon>Pyronemataceae</taxon>
        <taxon>Pyronema</taxon>
    </lineage>
</organism>
<accession>U4LL55</accession>